<dbReference type="InterPro" id="IPR000182">
    <property type="entry name" value="GNAT_dom"/>
</dbReference>
<evidence type="ECO:0000259" key="1">
    <source>
        <dbReference type="PROSITE" id="PS51186"/>
    </source>
</evidence>
<dbReference type="InterPro" id="IPR016181">
    <property type="entry name" value="Acyl_CoA_acyltransferase"/>
</dbReference>
<accession>A0ABX0JJ62</accession>
<dbReference type="Pfam" id="PF00583">
    <property type="entry name" value="Acetyltransf_1"/>
    <property type="match status" value="1"/>
</dbReference>
<keyword evidence="3" id="KW-1185">Reference proteome</keyword>
<evidence type="ECO:0000313" key="2">
    <source>
        <dbReference type="EMBL" id="NHN35449.1"/>
    </source>
</evidence>
<dbReference type="SUPFAM" id="SSF55729">
    <property type="entry name" value="Acyl-CoA N-acyltransferases (Nat)"/>
    <property type="match status" value="1"/>
</dbReference>
<feature type="domain" description="N-acetyltransferase" evidence="1">
    <location>
        <begin position="4"/>
        <end position="167"/>
    </location>
</feature>
<dbReference type="Proteomes" id="UP001165962">
    <property type="component" value="Unassembled WGS sequence"/>
</dbReference>
<dbReference type="PROSITE" id="PS51186">
    <property type="entry name" value="GNAT"/>
    <property type="match status" value="1"/>
</dbReference>
<name>A0ABX0JJ62_9BACL</name>
<protein>
    <submittedName>
        <fullName evidence="2">GNAT family N-acetyltransferase</fullName>
    </submittedName>
</protein>
<sequence length="176" mass="20287">MGKIDYHVLNENHLSLITKMLSECAPLKYAQSDTPETLQKYIEQGQLVLGLFDNNELIAYAILSMRMAEDLEEFFQKYNLITDRKEWGHVGTLLNCVVKDEYRGYGLQKYLIELRETVAKNSGYNEIFTSVHERNIYSINNLKKAGYKQCGRHHIGGEWLLFGKALEGPTCFVVQD</sequence>
<proteinExistence type="predicted"/>
<gene>
    <name evidence="2" type="ORF">G9U52_37780</name>
</gene>
<dbReference type="Gene3D" id="3.40.630.30">
    <property type="match status" value="1"/>
</dbReference>
<evidence type="ECO:0000313" key="3">
    <source>
        <dbReference type="Proteomes" id="UP001165962"/>
    </source>
</evidence>
<dbReference type="RefSeq" id="WP_166158313.1">
    <property type="nucleotide sequence ID" value="NZ_JAAOIW010000036.1"/>
</dbReference>
<reference evidence="2" key="1">
    <citation type="submission" date="2020-03" db="EMBL/GenBank/DDBJ databases">
        <title>Draft sequencing of Paenibacilllus sp. S3N08.</title>
        <authorList>
            <person name="Kim D.-U."/>
        </authorList>
    </citation>
    <scope>NUCLEOTIDE SEQUENCE</scope>
    <source>
        <strain evidence="2">S3N08</strain>
    </source>
</reference>
<comment type="caution">
    <text evidence="2">The sequence shown here is derived from an EMBL/GenBank/DDBJ whole genome shotgun (WGS) entry which is preliminary data.</text>
</comment>
<organism evidence="2 3">
    <name type="scientific">Paenibacillus agricola</name>
    <dbReference type="NCBI Taxonomy" id="2716264"/>
    <lineage>
        <taxon>Bacteria</taxon>
        <taxon>Bacillati</taxon>
        <taxon>Bacillota</taxon>
        <taxon>Bacilli</taxon>
        <taxon>Bacillales</taxon>
        <taxon>Paenibacillaceae</taxon>
        <taxon>Paenibacillus</taxon>
    </lineage>
</organism>
<dbReference type="EMBL" id="JAAOIW010000036">
    <property type="protein sequence ID" value="NHN35449.1"/>
    <property type="molecule type" value="Genomic_DNA"/>
</dbReference>